<evidence type="ECO:0000313" key="4">
    <source>
        <dbReference type="EMBL" id="KAF4629699.1"/>
    </source>
</evidence>
<protein>
    <recommendedName>
        <fullName evidence="3">Bromo domain-containing protein</fullName>
    </recommendedName>
</protein>
<evidence type="ECO:0000313" key="5">
    <source>
        <dbReference type="Proteomes" id="UP000566819"/>
    </source>
</evidence>
<evidence type="ECO:0000256" key="1">
    <source>
        <dbReference type="ARBA" id="ARBA00023117"/>
    </source>
</evidence>
<evidence type="ECO:0000259" key="3">
    <source>
        <dbReference type="SMART" id="SM00297"/>
    </source>
</evidence>
<evidence type="ECO:0000256" key="2">
    <source>
        <dbReference type="SAM" id="MobiDB-lite"/>
    </source>
</evidence>
<feature type="region of interest" description="Disordered" evidence="2">
    <location>
        <begin position="79"/>
        <end position="99"/>
    </location>
</feature>
<gene>
    <name evidence="4" type="ORF">G7Y89_g8443</name>
</gene>
<feature type="compositionally biased region" description="Polar residues" evidence="2">
    <location>
        <begin position="82"/>
        <end position="92"/>
    </location>
</feature>
<dbReference type="SUPFAM" id="SSF47370">
    <property type="entry name" value="Bromodomain"/>
    <property type="match status" value="1"/>
</dbReference>
<organism evidence="4 5">
    <name type="scientific">Cudoniella acicularis</name>
    <dbReference type="NCBI Taxonomy" id="354080"/>
    <lineage>
        <taxon>Eukaryota</taxon>
        <taxon>Fungi</taxon>
        <taxon>Dikarya</taxon>
        <taxon>Ascomycota</taxon>
        <taxon>Pezizomycotina</taxon>
        <taxon>Leotiomycetes</taxon>
        <taxon>Helotiales</taxon>
        <taxon>Tricladiaceae</taxon>
        <taxon>Cudoniella</taxon>
    </lineage>
</organism>
<dbReference type="Gene3D" id="1.20.920.10">
    <property type="entry name" value="Bromodomain-like"/>
    <property type="match status" value="1"/>
</dbReference>
<dbReference type="InterPro" id="IPR001487">
    <property type="entry name" value="Bromodomain"/>
</dbReference>
<sequence>MRRNLVKAGGLFPNALPHVNFRTSRLRSSRKFIPRVESHQFQPRKMVFMWAQDSLTDNHQKEWLEFNRTTGEQYWNEADDSLSYNSDGNQGTDGEDDFDDSMLLSEMPRLAGVESSFPDHYANNTAVEAAIVENSGGHVTAMNSLTFKLIKHFSQQQKELGKFLLKMQDLEDAWPFLTPMLGDSEKNLDFSTMKVKVKRGGYPIPELFIEDATLIFDHSRNDAGGIAICAGKMEKSFNDMMLEEILRGYSEHVIGNSISESRRKHFPFHLMKSEVPIAYLWPKPAGVREKLTRSTSIYHQAYLGSGILRYLETVAFEEVRGIVPRSSNGTLFMSTNKGIHLQLPLKQLDDRTFLAILYYHFRNDDQHMLAIPLGVDLGEQDSFARVPLHSMEKVDKAECIQLKRRDIYVRGEHGHRSPIARYAKCLIRLESLVDQKVSLLDSYPAQWLQPNYTASVSPRNAGDLFGAIIFQTNSGIRFALAFKTAKELLSVNAEVLHEEETAKGVFNSFETPDAFRSLFDSEKSLASLEALLDGTTSRREWKHEGDRILRGFRDGTLAIATRKQIISGDRLHVIEISYARHDSDSEMKEAEVAQAELPTTIE</sequence>
<keyword evidence="1" id="KW-0103">Bromodomain</keyword>
<dbReference type="GO" id="GO:0006325">
    <property type="term" value="P:chromatin organization"/>
    <property type="evidence" value="ECO:0007669"/>
    <property type="project" value="UniProtKB-ARBA"/>
</dbReference>
<proteinExistence type="predicted"/>
<comment type="caution">
    <text evidence="4">The sequence shown here is derived from an EMBL/GenBank/DDBJ whole genome shotgun (WGS) entry which is preliminary data.</text>
</comment>
<dbReference type="AlphaFoldDB" id="A0A8H4W3J8"/>
<dbReference type="InterPro" id="IPR036427">
    <property type="entry name" value="Bromodomain-like_sf"/>
</dbReference>
<accession>A0A8H4W3J8</accession>
<keyword evidence="5" id="KW-1185">Reference proteome</keyword>
<dbReference type="Proteomes" id="UP000566819">
    <property type="component" value="Unassembled WGS sequence"/>
</dbReference>
<feature type="domain" description="Bromo" evidence="3">
    <location>
        <begin position="149"/>
        <end position="246"/>
    </location>
</feature>
<dbReference type="EMBL" id="JAAMPI010000639">
    <property type="protein sequence ID" value="KAF4629699.1"/>
    <property type="molecule type" value="Genomic_DNA"/>
</dbReference>
<name>A0A8H4W3J8_9HELO</name>
<reference evidence="4 5" key="1">
    <citation type="submission" date="2020-03" db="EMBL/GenBank/DDBJ databases">
        <title>Draft Genome Sequence of Cudoniella acicularis.</title>
        <authorList>
            <person name="Buettner E."/>
            <person name="Kellner H."/>
        </authorList>
    </citation>
    <scope>NUCLEOTIDE SEQUENCE [LARGE SCALE GENOMIC DNA]</scope>
    <source>
        <strain evidence="4 5">DSM 108380</strain>
    </source>
</reference>
<dbReference type="SMART" id="SM00297">
    <property type="entry name" value="BROMO"/>
    <property type="match status" value="1"/>
</dbReference>